<gene>
    <name evidence="1" type="ORF">TM448A00467_0020</name>
    <name evidence="2" type="ORF">TM448B01051_0017</name>
</gene>
<dbReference type="AlphaFoldDB" id="A0A6H1ZHE7"/>
<accession>A0A6H1ZHE7</accession>
<organism evidence="1">
    <name type="scientific">viral metagenome</name>
    <dbReference type="NCBI Taxonomy" id="1070528"/>
    <lineage>
        <taxon>unclassified sequences</taxon>
        <taxon>metagenomes</taxon>
        <taxon>organismal metagenomes</taxon>
    </lineage>
</organism>
<reference evidence="1" key="1">
    <citation type="submission" date="2020-03" db="EMBL/GenBank/DDBJ databases">
        <title>The deep terrestrial virosphere.</title>
        <authorList>
            <person name="Holmfeldt K."/>
            <person name="Nilsson E."/>
            <person name="Simone D."/>
            <person name="Lopez-Fernandez M."/>
            <person name="Wu X."/>
            <person name="de Brujin I."/>
            <person name="Lundin D."/>
            <person name="Andersson A."/>
            <person name="Bertilsson S."/>
            <person name="Dopson M."/>
        </authorList>
    </citation>
    <scope>NUCLEOTIDE SEQUENCE</scope>
    <source>
        <strain evidence="1">TM448A00467</strain>
        <strain evidence="2">TM448B01051</strain>
    </source>
</reference>
<sequence length="454" mass="46109">MNNVNIGTPAPSILLGQSNTWTGAQIMEASLLIGDTANAKSTLGLTINQGAADNELFAGKSSDVAHPFTTQTEADTYVIIRKYEAAAGGFSLQGFKSSAGGNYGAISLFGNLGEAADTTKSSAGGAIIMLGAYITDGSTSRIAPGANQNVLGIYAGNTGVWIVDAEGDVWQYGNITAEGGTAILGRGEGLKVAATDATIRPPNLVSGVTDPVTPNVAGADFYIKGALGRGTGDVGQIIFQTAQVAAADTVQTYETILTLDEDEAIFAKAISIGANLLKTTNLVFKELDAGSFAIRNAADNAYLSLRLSNLYFTESLTAGASNLAINPPNVDDSYMLFKGRDNTVGLVEVASIRGAADPYFGLGVSGAVLKATNAGLLGFFAATPVAQQAHVADPAAAAAVTFTHAWNGATYPAAAEGAALIADLGALKTAIDANNTAIDSILAQLATLGLQAAA</sequence>
<dbReference type="EMBL" id="MT144694">
    <property type="protein sequence ID" value="QJH97629.1"/>
    <property type="molecule type" value="Genomic_DNA"/>
</dbReference>
<dbReference type="EMBL" id="MT144016">
    <property type="protein sequence ID" value="QJA46620.1"/>
    <property type="molecule type" value="Genomic_DNA"/>
</dbReference>
<evidence type="ECO:0000313" key="2">
    <source>
        <dbReference type="EMBL" id="QJH97629.1"/>
    </source>
</evidence>
<name>A0A6H1ZHE7_9ZZZZ</name>
<evidence type="ECO:0000313" key="1">
    <source>
        <dbReference type="EMBL" id="QJA46620.1"/>
    </source>
</evidence>
<proteinExistence type="predicted"/>
<protein>
    <submittedName>
        <fullName evidence="1">Uncharacterized protein</fullName>
    </submittedName>
</protein>